<keyword evidence="4" id="KW-1185">Reference proteome</keyword>
<reference evidence="3" key="1">
    <citation type="submission" date="2022-04" db="EMBL/GenBank/DDBJ databases">
        <title>Lysobacter sp. CAU 1642 isolated from sea sand.</title>
        <authorList>
            <person name="Kim W."/>
        </authorList>
    </citation>
    <scope>NUCLEOTIDE SEQUENCE</scope>
    <source>
        <strain evidence="3">CAU 1642</strain>
    </source>
</reference>
<dbReference type="Proteomes" id="UP001431449">
    <property type="component" value="Unassembled WGS sequence"/>
</dbReference>
<dbReference type="PANTHER" id="PTHR35174:SF3">
    <property type="entry name" value="BLL7171 PROTEIN"/>
    <property type="match status" value="1"/>
</dbReference>
<dbReference type="RefSeq" id="WP_248203948.1">
    <property type="nucleotide sequence ID" value="NZ_JALNMH010000001.1"/>
</dbReference>
<comment type="similarity">
    <text evidence="1">Belongs to the YciI family.</text>
</comment>
<dbReference type="SUPFAM" id="SSF54909">
    <property type="entry name" value="Dimeric alpha+beta barrel"/>
    <property type="match status" value="1"/>
</dbReference>
<evidence type="ECO:0000256" key="1">
    <source>
        <dbReference type="ARBA" id="ARBA00007689"/>
    </source>
</evidence>
<dbReference type="InterPro" id="IPR005545">
    <property type="entry name" value="YCII"/>
</dbReference>
<proteinExistence type="inferred from homology"/>
<evidence type="ECO:0000259" key="2">
    <source>
        <dbReference type="Pfam" id="PF03795"/>
    </source>
</evidence>
<gene>
    <name evidence="3" type="ORF">M0G41_00015</name>
</gene>
<organism evidence="3 4">
    <name type="scientific">Pseudomarimonas salicorniae</name>
    <dbReference type="NCBI Taxonomy" id="2933270"/>
    <lineage>
        <taxon>Bacteria</taxon>
        <taxon>Pseudomonadati</taxon>
        <taxon>Pseudomonadota</taxon>
        <taxon>Gammaproteobacteria</taxon>
        <taxon>Lysobacterales</taxon>
        <taxon>Lysobacteraceae</taxon>
        <taxon>Pseudomarimonas</taxon>
    </lineage>
</organism>
<name>A0ABT0GC78_9GAMM</name>
<comment type="caution">
    <text evidence="3">The sequence shown here is derived from an EMBL/GenBank/DDBJ whole genome shotgun (WGS) entry which is preliminary data.</text>
</comment>
<dbReference type="InterPro" id="IPR011008">
    <property type="entry name" value="Dimeric_a/b-barrel"/>
</dbReference>
<accession>A0ABT0GC78</accession>
<protein>
    <submittedName>
        <fullName evidence="3">YciI family protein</fullName>
    </submittedName>
</protein>
<dbReference type="EMBL" id="JALNMH010000001">
    <property type="protein sequence ID" value="MCK7592048.1"/>
    <property type="molecule type" value="Genomic_DNA"/>
</dbReference>
<sequence length="118" mass="12728">MKYALLIYGDESTWADMDEAAMREVYAAHEAYGKAMTEAGVLRGGEELAPSHSATSLRFANGKPTLHDGPFAEAREQLGGFYLIEVDTLDEALDWARKMPAMSSGTVEVRPLGMASAG</sequence>
<feature type="domain" description="YCII-related" evidence="2">
    <location>
        <begin position="1"/>
        <end position="111"/>
    </location>
</feature>
<evidence type="ECO:0000313" key="3">
    <source>
        <dbReference type="EMBL" id="MCK7592048.1"/>
    </source>
</evidence>
<dbReference type="PANTHER" id="PTHR35174">
    <property type="entry name" value="BLL7171 PROTEIN-RELATED"/>
    <property type="match status" value="1"/>
</dbReference>
<evidence type="ECO:0000313" key="4">
    <source>
        <dbReference type="Proteomes" id="UP001431449"/>
    </source>
</evidence>
<dbReference type="Pfam" id="PF03795">
    <property type="entry name" value="YCII"/>
    <property type="match status" value="1"/>
</dbReference>
<dbReference type="Gene3D" id="3.30.70.1060">
    <property type="entry name" value="Dimeric alpha+beta barrel"/>
    <property type="match status" value="1"/>
</dbReference>